<dbReference type="Proteomes" id="UP000186221">
    <property type="component" value="Unassembled WGS sequence"/>
</dbReference>
<dbReference type="InterPro" id="IPR013783">
    <property type="entry name" value="Ig-like_fold"/>
</dbReference>
<keyword evidence="5" id="KW-1185">Reference proteome</keyword>
<dbReference type="RefSeq" id="WP_108188564.1">
    <property type="nucleotide sequence ID" value="NZ_FTOG01000001.1"/>
</dbReference>
<dbReference type="PANTHER" id="PTHR34700">
    <property type="entry name" value="POTASSIUM BINDING PROTEIN KBP"/>
    <property type="match status" value="1"/>
</dbReference>
<organism evidence="4 5">
    <name type="scientific">Rhodobacter aestuarii</name>
    <dbReference type="NCBI Taxonomy" id="453582"/>
    <lineage>
        <taxon>Bacteria</taxon>
        <taxon>Pseudomonadati</taxon>
        <taxon>Pseudomonadota</taxon>
        <taxon>Alphaproteobacteria</taxon>
        <taxon>Rhodobacterales</taxon>
        <taxon>Rhodobacter group</taxon>
        <taxon>Rhodobacter</taxon>
    </lineage>
</organism>
<sequence length="434" mass="43983">MSEGGIRGGAWLGGASALVLALAGYGWWSFSGRDLTPAPAPEPKLAMPEAVTEPAVAPALAVEPAPEIVPEPVLAQETSPEVVAPEPEPAPVLAEDVQPDPEPAPVARYDALRVTPEGALTLAGTVAPGAQVELLLEGAVIETVTPNATGAFAALVDIDPSAEPRALQLRVTGEDGVAQVAGESLTVAPSPLALAQAATEAGAAPDAVAEQVEAAQVLAEKPLVTDAETGTTRVLAGAAVDLVIDTLAFAPDDTITLSGRGAPEAALLRAYIDNAEVGLVQAGSTGDWSMRLPAAAAGPHSLRVDALDAAGKVLARAEQAFEGVAPPVLEAALAPMPDLPQASAMLTTAPPQPETVATAAPQPEPAKASAPQSAPASGPPRTRAVTIAAGNTLWAIAGATYGDPYLYVQIFEANRDQIRDPDRIYPGQVFTLPE</sequence>
<evidence type="ECO:0000256" key="1">
    <source>
        <dbReference type="SAM" id="MobiDB-lite"/>
    </source>
</evidence>
<protein>
    <submittedName>
        <fullName evidence="4">Nucleoid-associated protein YgaU, contains BON and LysM domains</fullName>
    </submittedName>
</protein>
<dbReference type="AlphaFoldDB" id="A0A1N7J1P7"/>
<keyword evidence="2" id="KW-1133">Transmembrane helix</keyword>
<dbReference type="Pfam" id="PF01476">
    <property type="entry name" value="LysM"/>
    <property type="match status" value="1"/>
</dbReference>
<dbReference type="EMBL" id="FTOG01000001">
    <property type="protein sequence ID" value="SIS43141.1"/>
    <property type="molecule type" value="Genomic_DNA"/>
</dbReference>
<feature type="compositionally biased region" description="Low complexity" evidence="1">
    <location>
        <begin position="359"/>
        <end position="380"/>
    </location>
</feature>
<name>A0A1N7J1P7_9RHOB</name>
<dbReference type="InterPro" id="IPR052196">
    <property type="entry name" value="Bact_Kbp"/>
</dbReference>
<reference evidence="5" key="1">
    <citation type="submission" date="2017-01" db="EMBL/GenBank/DDBJ databases">
        <authorList>
            <person name="Varghese N."/>
            <person name="Submissions S."/>
        </authorList>
    </citation>
    <scope>NUCLEOTIDE SEQUENCE [LARGE SCALE GENOMIC DNA]</scope>
    <source>
        <strain evidence="5">DSM 19945</strain>
    </source>
</reference>
<dbReference type="PROSITE" id="PS51782">
    <property type="entry name" value="LYSM"/>
    <property type="match status" value="1"/>
</dbReference>
<feature type="transmembrane region" description="Helical" evidence="2">
    <location>
        <begin position="9"/>
        <end position="28"/>
    </location>
</feature>
<dbReference type="Gene3D" id="3.10.350.10">
    <property type="entry name" value="LysM domain"/>
    <property type="match status" value="1"/>
</dbReference>
<evidence type="ECO:0000313" key="4">
    <source>
        <dbReference type="EMBL" id="SIS43141.1"/>
    </source>
</evidence>
<keyword evidence="2" id="KW-0812">Transmembrane</keyword>
<dbReference type="PANTHER" id="PTHR34700:SF4">
    <property type="entry name" value="PHAGE-LIKE ELEMENT PBSX PROTEIN XKDP"/>
    <property type="match status" value="1"/>
</dbReference>
<dbReference type="STRING" id="453582.SAMN05421580_101236"/>
<dbReference type="CDD" id="cd00118">
    <property type="entry name" value="LysM"/>
    <property type="match status" value="1"/>
</dbReference>
<dbReference type="Gene3D" id="2.60.40.10">
    <property type="entry name" value="Immunoglobulins"/>
    <property type="match status" value="1"/>
</dbReference>
<evidence type="ECO:0000256" key="2">
    <source>
        <dbReference type="SAM" id="Phobius"/>
    </source>
</evidence>
<dbReference type="SMART" id="SM00257">
    <property type="entry name" value="LysM"/>
    <property type="match status" value="1"/>
</dbReference>
<gene>
    <name evidence="4" type="ORF">SAMN05421580_101236</name>
</gene>
<dbReference type="OrthoDB" id="370541at2"/>
<feature type="domain" description="LysM" evidence="3">
    <location>
        <begin position="383"/>
        <end position="432"/>
    </location>
</feature>
<proteinExistence type="predicted"/>
<feature type="region of interest" description="Disordered" evidence="1">
    <location>
        <begin position="343"/>
        <end position="382"/>
    </location>
</feature>
<keyword evidence="2" id="KW-0472">Membrane</keyword>
<evidence type="ECO:0000313" key="5">
    <source>
        <dbReference type="Proteomes" id="UP000186221"/>
    </source>
</evidence>
<dbReference type="InterPro" id="IPR018392">
    <property type="entry name" value="LysM"/>
</dbReference>
<dbReference type="InterPro" id="IPR036779">
    <property type="entry name" value="LysM_dom_sf"/>
</dbReference>
<accession>A0A1N7J1P7</accession>
<evidence type="ECO:0000259" key="3">
    <source>
        <dbReference type="PROSITE" id="PS51782"/>
    </source>
</evidence>